<proteinExistence type="predicted"/>
<keyword evidence="3" id="KW-1185">Reference proteome</keyword>
<sequence length="174" mass="19282">MTEDAEKELDAVAAQLQHSYEALRALATLAIQMCGFIIAADTLLLAYGLSQRQAGFLLIASAMPQLIALLSALVIAHGFPMVYVALRAERRLAPNADTLCSTYLAIRAPSILRKLNEHLDQNDSPKSMSDLRRLASARRFIDFRSPGMVILEVGWISQVVLFVLALCLFNYRLF</sequence>
<reference evidence="2 3" key="1">
    <citation type="submission" date="2024-05" db="EMBL/GenBank/DDBJ databases">
        <authorList>
            <person name="Zhao H."/>
            <person name="Xu Y."/>
            <person name="Lin S."/>
            <person name="Spain J.C."/>
            <person name="Zhou N.-Y."/>
        </authorList>
    </citation>
    <scope>NUCLEOTIDE SEQUENCE [LARGE SCALE GENOMIC DNA]</scope>
    <source>
        <strain evidence="2 3">NEAU-NG30</strain>
    </source>
</reference>
<dbReference type="EMBL" id="JBDZYD010000014">
    <property type="protein sequence ID" value="MEQ0564230.1"/>
    <property type="molecule type" value="Genomic_DNA"/>
</dbReference>
<dbReference type="RefSeq" id="WP_348955289.1">
    <property type="nucleotide sequence ID" value="NZ_JBDZYD010000014.1"/>
</dbReference>
<comment type="caution">
    <text evidence="2">The sequence shown here is derived from an EMBL/GenBank/DDBJ whole genome shotgun (WGS) entry which is preliminary data.</text>
</comment>
<feature type="transmembrane region" description="Helical" evidence="1">
    <location>
        <begin position="25"/>
        <end position="46"/>
    </location>
</feature>
<keyword evidence="1" id="KW-0472">Membrane</keyword>
<gene>
    <name evidence="2" type="ORF">ABJI51_34560</name>
</gene>
<protein>
    <submittedName>
        <fullName evidence="2">Uncharacterized protein</fullName>
    </submittedName>
</protein>
<organism evidence="2 3">
    <name type="scientific">Amycolatopsis melonis</name>
    <dbReference type="NCBI Taxonomy" id="3156488"/>
    <lineage>
        <taxon>Bacteria</taxon>
        <taxon>Bacillati</taxon>
        <taxon>Actinomycetota</taxon>
        <taxon>Actinomycetes</taxon>
        <taxon>Pseudonocardiales</taxon>
        <taxon>Pseudonocardiaceae</taxon>
        <taxon>Amycolatopsis</taxon>
    </lineage>
</organism>
<dbReference type="Proteomes" id="UP001440984">
    <property type="component" value="Unassembled WGS sequence"/>
</dbReference>
<name>A0ABV0LPM8_9PSEU</name>
<accession>A0ABV0LPM8</accession>
<evidence type="ECO:0000313" key="3">
    <source>
        <dbReference type="Proteomes" id="UP001440984"/>
    </source>
</evidence>
<keyword evidence="1" id="KW-0812">Transmembrane</keyword>
<feature type="transmembrane region" description="Helical" evidence="1">
    <location>
        <begin position="148"/>
        <end position="171"/>
    </location>
</feature>
<evidence type="ECO:0000256" key="1">
    <source>
        <dbReference type="SAM" id="Phobius"/>
    </source>
</evidence>
<evidence type="ECO:0000313" key="2">
    <source>
        <dbReference type="EMBL" id="MEQ0564230.1"/>
    </source>
</evidence>
<keyword evidence="1" id="KW-1133">Transmembrane helix</keyword>